<reference evidence="1 2" key="1">
    <citation type="submission" date="2016-10" db="EMBL/GenBank/DDBJ databases">
        <title>Genome of airborne Acinetobacter sp. 5-2Ac02 in the hospital environment: Species near to Acinetobacter towneri.</title>
        <authorList>
            <person name="Barbosa B."/>
            <person name="Fernandez-Garcia L."/>
            <person name="Gato E."/>
            <person name="Leao R."/>
            <person name="Albano R."/>
            <person name="Fernandez B."/>
            <person name="Fernandez-Cuenca F."/>
            <person name="Marques E."/>
            <person name="Tomas M."/>
        </authorList>
    </citation>
    <scope>NUCLEOTIDE SEQUENCE [LARGE SCALE GENOMIC DNA]</scope>
    <source>
        <strain evidence="1 2">5-2Ac02</strain>
    </source>
</reference>
<organism evidence="1 2">
    <name type="scientific">Acinetobacter towneri</name>
    <dbReference type="NCBI Taxonomy" id="202956"/>
    <lineage>
        <taxon>Bacteria</taxon>
        <taxon>Pseudomonadati</taxon>
        <taxon>Pseudomonadota</taxon>
        <taxon>Gammaproteobacteria</taxon>
        <taxon>Moraxellales</taxon>
        <taxon>Moraxellaceae</taxon>
        <taxon>Acinetobacter</taxon>
    </lineage>
</organism>
<evidence type="ECO:0000313" key="1">
    <source>
        <dbReference type="EMBL" id="OFE42537.1"/>
    </source>
</evidence>
<dbReference type="Proteomes" id="UP000186931">
    <property type="component" value="Unassembled WGS sequence"/>
</dbReference>
<comment type="caution">
    <text evidence="1">The sequence shown here is derived from an EMBL/GenBank/DDBJ whole genome shotgun (WGS) entry which is preliminary data.</text>
</comment>
<proteinExistence type="predicted"/>
<dbReference type="STRING" id="202956.BJN41_13910"/>
<protein>
    <submittedName>
        <fullName evidence="1">Uncharacterized protein</fullName>
    </submittedName>
</protein>
<accession>A0A1E8DYY1</accession>
<dbReference type="EMBL" id="MKQS01000039">
    <property type="protein sequence ID" value="OFE42537.1"/>
    <property type="molecule type" value="Genomic_DNA"/>
</dbReference>
<name>A0A1E8DYY1_9GAMM</name>
<evidence type="ECO:0000313" key="2">
    <source>
        <dbReference type="Proteomes" id="UP000186931"/>
    </source>
</evidence>
<dbReference type="AlphaFoldDB" id="A0A1E8DYY1"/>
<gene>
    <name evidence="1" type="ORF">BJN41_13910</name>
</gene>
<sequence length="66" mass="7259">MTFLILIANNYTQTTRVCKWWEKVSASVGKGIGIGGKRYRHRWEKVSASVGKGIGIGSESLLSKGF</sequence>